<reference evidence="2 3" key="1">
    <citation type="journal article" date="2019" name="Int. J. Syst. Evol. Microbiol.">
        <title>The Global Catalogue of Microorganisms (GCM) 10K type strain sequencing project: providing services to taxonomists for standard genome sequencing and annotation.</title>
        <authorList>
            <consortium name="The Broad Institute Genomics Platform"/>
            <consortium name="The Broad Institute Genome Sequencing Center for Infectious Disease"/>
            <person name="Wu L."/>
            <person name="Ma J."/>
        </authorList>
    </citation>
    <scope>NUCLEOTIDE SEQUENCE [LARGE SCALE GENOMIC DNA]</scope>
    <source>
        <strain evidence="2 3">Y73</strain>
    </source>
</reference>
<dbReference type="InterPro" id="IPR043899">
    <property type="entry name" value="DUF5789"/>
</dbReference>
<evidence type="ECO:0000313" key="2">
    <source>
        <dbReference type="EMBL" id="MFC6889217.1"/>
    </source>
</evidence>
<dbReference type="AlphaFoldDB" id="A0ABD5UIA8"/>
<proteinExistence type="predicted"/>
<evidence type="ECO:0000313" key="3">
    <source>
        <dbReference type="Proteomes" id="UP001596333"/>
    </source>
</evidence>
<sequence>MGNETEEHARAYGVTFGPLKRALREHQYPVSVGELVEQYGGFELETAAGSERLESALQRSEESTFAEPWEVRDAILDGLDDEAVVGYRSDAGDEGGRDRDGGNETVDAAGDWSQLSEAEN</sequence>
<dbReference type="RefSeq" id="WP_379767654.1">
    <property type="nucleotide sequence ID" value="NZ_JBHSXI010000010.1"/>
</dbReference>
<accession>A0ABD5UIA8</accession>
<name>A0ABD5UIA8_9EURY</name>
<dbReference type="Pfam" id="PF19102">
    <property type="entry name" value="DUF5789"/>
    <property type="match status" value="1"/>
</dbReference>
<dbReference type="EMBL" id="JBHSXI010000010">
    <property type="protein sequence ID" value="MFC6889217.1"/>
    <property type="molecule type" value="Genomic_DNA"/>
</dbReference>
<gene>
    <name evidence="2" type="ORF">ACFQEY_09350</name>
</gene>
<evidence type="ECO:0000256" key="1">
    <source>
        <dbReference type="SAM" id="MobiDB-lite"/>
    </source>
</evidence>
<comment type="caution">
    <text evidence="2">The sequence shown here is derived from an EMBL/GenBank/DDBJ whole genome shotgun (WGS) entry which is preliminary data.</text>
</comment>
<protein>
    <recommendedName>
        <fullName evidence="4">DUF2795 domain-containing protein</fullName>
    </recommendedName>
</protein>
<keyword evidence="3" id="KW-1185">Reference proteome</keyword>
<evidence type="ECO:0008006" key="4">
    <source>
        <dbReference type="Google" id="ProtNLM"/>
    </source>
</evidence>
<organism evidence="2 3">
    <name type="scientific">Halorubrum trueperi</name>
    <dbReference type="NCBI Taxonomy" id="2004704"/>
    <lineage>
        <taxon>Archaea</taxon>
        <taxon>Methanobacteriati</taxon>
        <taxon>Methanobacteriota</taxon>
        <taxon>Stenosarchaea group</taxon>
        <taxon>Halobacteria</taxon>
        <taxon>Halobacteriales</taxon>
        <taxon>Haloferacaceae</taxon>
        <taxon>Halorubrum</taxon>
    </lineage>
</organism>
<feature type="region of interest" description="Disordered" evidence="1">
    <location>
        <begin position="86"/>
        <end position="120"/>
    </location>
</feature>
<dbReference type="Proteomes" id="UP001596333">
    <property type="component" value="Unassembled WGS sequence"/>
</dbReference>
<feature type="compositionally biased region" description="Basic and acidic residues" evidence="1">
    <location>
        <begin position="90"/>
        <end position="102"/>
    </location>
</feature>